<keyword evidence="8 14" id="KW-1133">Transmembrane helix</keyword>
<dbReference type="InterPro" id="IPR023380">
    <property type="entry name" value="DsbB-like_sf"/>
</dbReference>
<comment type="caution">
    <text evidence="14">Lacks conserved residue(s) required for the propagation of feature annotation.</text>
</comment>
<dbReference type="HAMAP" id="MF_00286">
    <property type="entry name" value="DsbB"/>
    <property type="match status" value="1"/>
</dbReference>
<gene>
    <name evidence="14" type="primary">dsbB</name>
    <name evidence="16" type="ORF">DCW48_08550</name>
</gene>
<feature type="transmembrane region" description="Helical" evidence="15">
    <location>
        <begin position="142"/>
        <end position="160"/>
    </location>
</feature>
<keyword evidence="5" id="KW-0997">Cell inner membrane</keyword>
<evidence type="ECO:0000256" key="9">
    <source>
        <dbReference type="ARBA" id="ARBA00023002"/>
    </source>
</evidence>
<keyword evidence="7 14" id="KW-0249">Electron transport</keyword>
<evidence type="ECO:0000256" key="8">
    <source>
        <dbReference type="ARBA" id="ARBA00022989"/>
    </source>
</evidence>
<comment type="function">
    <text evidence="14">Required for disulfide bond formation in some periplasmic proteins. Acts by oxidizing the DsbA protein.</text>
</comment>
<protein>
    <recommendedName>
        <fullName evidence="14">Disulfide bond formation protein B</fullName>
    </recommendedName>
    <alternativeName>
        <fullName evidence="14">Disulfide oxidoreductase</fullName>
    </alternativeName>
</protein>
<evidence type="ECO:0000256" key="7">
    <source>
        <dbReference type="ARBA" id="ARBA00022982"/>
    </source>
</evidence>
<comment type="caution">
    <text evidence="16">The sequence shown here is derived from an EMBL/GenBank/DDBJ whole genome shotgun (WGS) entry which is preliminary data.</text>
</comment>
<dbReference type="Pfam" id="PF02600">
    <property type="entry name" value="DsbB"/>
    <property type="match status" value="1"/>
</dbReference>
<evidence type="ECO:0000256" key="3">
    <source>
        <dbReference type="ARBA" id="ARBA00022448"/>
    </source>
</evidence>
<feature type="transmembrane region" description="Helical" evidence="15">
    <location>
        <begin position="42"/>
        <end position="62"/>
    </location>
</feature>
<dbReference type="AlphaFoldDB" id="A0A351RC19"/>
<keyword evidence="4 14" id="KW-1003">Cell membrane</keyword>
<evidence type="ECO:0000256" key="5">
    <source>
        <dbReference type="ARBA" id="ARBA00022519"/>
    </source>
</evidence>
<evidence type="ECO:0000313" key="16">
    <source>
        <dbReference type="EMBL" id="HBA09590.1"/>
    </source>
</evidence>
<feature type="disulfide bond" description="Redox-active" evidence="14">
    <location>
        <begin position="38"/>
        <end position="41"/>
    </location>
</feature>
<keyword evidence="3 14" id="KW-0813">Transport</keyword>
<evidence type="ECO:0000256" key="13">
    <source>
        <dbReference type="ARBA" id="ARBA00023284"/>
    </source>
</evidence>
<comment type="similarity">
    <text evidence="2 14">Belongs to the DsbB family.</text>
</comment>
<dbReference type="GO" id="GO:0006457">
    <property type="term" value="P:protein folding"/>
    <property type="evidence" value="ECO:0007669"/>
    <property type="project" value="InterPro"/>
</dbReference>
<dbReference type="STRING" id="1132855.GCA_000384255_02145"/>
<evidence type="ECO:0000313" key="17">
    <source>
        <dbReference type="Proteomes" id="UP000264313"/>
    </source>
</evidence>
<keyword evidence="6 14" id="KW-0812">Transmembrane</keyword>
<keyword evidence="10 14" id="KW-0472">Membrane</keyword>
<keyword evidence="11 14" id="KW-1015">Disulfide bond</keyword>
<evidence type="ECO:0000256" key="11">
    <source>
        <dbReference type="ARBA" id="ARBA00023157"/>
    </source>
</evidence>
<keyword evidence="12 14" id="KW-0143">Chaperone</keyword>
<sequence>MLNKILIGRTGYLLGFVGCFGLVGLALWIQTQYGLEPCPLCISQRIVFMSLGVLFLLAALLPKCLKLQSLLQVITALGGAGVAVRHWWIQAHKDEMIADCGVGFDYMFENFPLEKALTLVFKGTGDCAAIDWTFLGLTIPQMSLIAFIGFGLYAVFLAKLNSNKKLATKK</sequence>
<feature type="topological domain" description="Cytoplasmic" evidence="14">
    <location>
        <begin position="1"/>
        <end position="11"/>
    </location>
</feature>
<feature type="transmembrane region" description="Helical" evidence="15">
    <location>
        <begin position="69"/>
        <end position="88"/>
    </location>
</feature>
<dbReference type="SUPFAM" id="SSF158442">
    <property type="entry name" value="DsbB-like"/>
    <property type="match status" value="1"/>
</dbReference>
<reference evidence="16 17" key="1">
    <citation type="journal article" date="2018" name="Nat. Biotechnol.">
        <title>A standardized bacterial taxonomy based on genome phylogeny substantially revises the tree of life.</title>
        <authorList>
            <person name="Parks D.H."/>
            <person name="Chuvochina M."/>
            <person name="Waite D.W."/>
            <person name="Rinke C."/>
            <person name="Skarshewski A."/>
            <person name="Chaumeil P.A."/>
            <person name="Hugenholtz P."/>
        </authorList>
    </citation>
    <scope>NUCLEOTIDE SEQUENCE [LARGE SCALE GENOMIC DNA]</scope>
    <source>
        <strain evidence="16">UBA9958</strain>
    </source>
</reference>
<feature type="transmembrane region" description="Helical" evidence="15">
    <location>
        <begin position="12"/>
        <end position="30"/>
    </location>
</feature>
<evidence type="ECO:0000256" key="1">
    <source>
        <dbReference type="ARBA" id="ARBA00004429"/>
    </source>
</evidence>
<dbReference type="Proteomes" id="UP000264313">
    <property type="component" value="Unassembled WGS sequence"/>
</dbReference>
<dbReference type="GO" id="GO:0015035">
    <property type="term" value="F:protein-disulfide reductase activity"/>
    <property type="evidence" value="ECO:0007669"/>
    <property type="project" value="UniProtKB-UniRule"/>
</dbReference>
<evidence type="ECO:0000256" key="10">
    <source>
        <dbReference type="ARBA" id="ARBA00023136"/>
    </source>
</evidence>
<dbReference type="PANTHER" id="PTHR36570:SF3">
    <property type="entry name" value="DISULFIDE BOND FORMATION PROTEIN B"/>
    <property type="match status" value="1"/>
</dbReference>
<evidence type="ECO:0000256" key="4">
    <source>
        <dbReference type="ARBA" id="ARBA00022475"/>
    </source>
</evidence>
<accession>A0A351RC19</accession>
<evidence type="ECO:0000256" key="12">
    <source>
        <dbReference type="ARBA" id="ARBA00023186"/>
    </source>
</evidence>
<keyword evidence="9 14" id="KW-0560">Oxidoreductase</keyword>
<feature type="topological domain" description="Periplasmic" evidence="14">
    <location>
        <begin position="29"/>
        <end position="46"/>
    </location>
</feature>
<organism evidence="16 17">
    <name type="scientific">Methylotenera mobilis</name>
    <dbReference type="NCBI Taxonomy" id="359408"/>
    <lineage>
        <taxon>Bacteria</taxon>
        <taxon>Pseudomonadati</taxon>
        <taxon>Pseudomonadota</taxon>
        <taxon>Betaproteobacteria</taxon>
        <taxon>Nitrosomonadales</taxon>
        <taxon>Methylophilaceae</taxon>
        <taxon>Methylotenera</taxon>
    </lineage>
</organism>
<proteinExistence type="inferred from homology"/>
<dbReference type="Gene3D" id="1.20.1550.10">
    <property type="entry name" value="DsbB-like"/>
    <property type="match status" value="1"/>
</dbReference>
<evidence type="ECO:0000256" key="14">
    <source>
        <dbReference type="HAMAP-Rule" id="MF_00286"/>
    </source>
</evidence>
<dbReference type="InterPro" id="IPR050183">
    <property type="entry name" value="DsbB"/>
</dbReference>
<dbReference type="GO" id="GO:0005886">
    <property type="term" value="C:plasma membrane"/>
    <property type="evidence" value="ECO:0007669"/>
    <property type="project" value="UniProtKB-SubCell"/>
</dbReference>
<comment type="subcellular location">
    <subcellularLocation>
        <location evidence="1">Cell inner membrane</location>
        <topology evidence="1">Multi-pass membrane protein</topology>
    </subcellularLocation>
    <subcellularLocation>
        <location evidence="14">Cell membrane</location>
        <topology evidence="14">Multi-pass membrane protein</topology>
    </subcellularLocation>
</comment>
<evidence type="ECO:0000256" key="6">
    <source>
        <dbReference type="ARBA" id="ARBA00022692"/>
    </source>
</evidence>
<keyword evidence="13 14" id="KW-0676">Redox-active center</keyword>
<evidence type="ECO:0000256" key="2">
    <source>
        <dbReference type="ARBA" id="ARBA00008823"/>
    </source>
</evidence>
<dbReference type="EMBL" id="DNAA01000206">
    <property type="protein sequence ID" value="HBA09590.1"/>
    <property type="molecule type" value="Genomic_DNA"/>
</dbReference>
<name>A0A351RC19_9PROT</name>
<dbReference type="InterPro" id="IPR022920">
    <property type="entry name" value="Disulphide_bond_form_DsbB"/>
</dbReference>
<feature type="topological domain" description="Cytoplasmic" evidence="14">
    <location>
        <begin position="161"/>
        <end position="170"/>
    </location>
</feature>
<dbReference type="InterPro" id="IPR003752">
    <property type="entry name" value="DiS_bond_form_DsbB/BdbC"/>
</dbReference>
<dbReference type="PANTHER" id="PTHR36570">
    <property type="entry name" value="DISULFIDE BOND FORMATION PROTEIN B"/>
    <property type="match status" value="1"/>
</dbReference>
<dbReference type="GO" id="GO:0009055">
    <property type="term" value="F:electron transfer activity"/>
    <property type="evidence" value="ECO:0007669"/>
    <property type="project" value="UniProtKB-UniRule"/>
</dbReference>
<evidence type="ECO:0000256" key="15">
    <source>
        <dbReference type="SAM" id="Phobius"/>
    </source>
</evidence>